<evidence type="ECO:0000313" key="2">
    <source>
        <dbReference type="Proteomes" id="UP000050482"/>
    </source>
</evidence>
<comment type="caution">
    <text evidence="1">The sequence shown here is derived from an EMBL/GenBank/DDBJ whole genome shotgun (WGS) entry which is preliminary data.</text>
</comment>
<organism evidence="1 2">
    <name type="scientific">Alicyclobacillus ferrooxydans</name>
    <dbReference type="NCBI Taxonomy" id="471514"/>
    <lineage>
        <taxon>Bacteria</taxon>
        <taxon>Bacillati</taxon>
        <taxon>Bacillota</taxon>
        <taxon>Bacilli</taxon>
        <taxon>Bacillales</taxon>
        <taxon>Alicyclobacillaceae</taxon>
        <taxon>Alicyclobacillus</taxon>
    </lineage>
</organism>
<dbReference type="RefSeq" id="WP_054968731.1">
    <property type="nucleotide sequence ID" value="NZ_LJCO01000040.1"/>
</dbReference>
<dbReference type="EMBL" id="LJCO01000040">
    <property type="protein sequence ID" value="KPV44090.1"/>
    <property type="molecule type" value="Genomic_DNA"/>
</dbReference>
<protein>
    <submittedName>
        <fullName evidence="1">Uncharacterized protein</fullName>
    </submittedName>
</protein>
<reference evidence="1 2" key="1">
    <citation type="submission" date="2015-09" db="EMBL/GenBank/DDBJ databases">
        <title>Draft genome sequence of Alicyclobacillus ferrooxydans DSM 22381.</title>
        <authorList>
            <person name="Hemp J."/>
        </authorList>
    </citation>
    <scope>NUCLEOTIDE SEQUENCE [LARGE SCALE GENOMIC DNA]</scope>
    <source>
        <strain evidence="1 2">TC-34</strain>
    </source>
</reference>
<sequence length="155" mass="18100">MNTTIFVGFRHQGMIKGCTWQRTLKQDTVGNRVLDMLGAVDVDYAKEIFECIEWNPRGESHREKDGTYLVKLLELGIAEYEETLRRTLKFLYRNIKGSDIKRDLARYLRKRNGKTMARLVASSLDFQQNRFSTAFIFDLDANQVEVIENRRISVS</sequence>
<dbReference type="Proteomes" id="UP000050482">
    <property type="component" value="Unassembled WGS sequence"/>
</dbReference>
<dbReference type="PATRIC" id="fig|471514.4.peg.859"/>
<dbReference type="OrthoDB" id="2374992at2"/>
<evidence type="ECO:0000313" key="1">
    <source>
        <dbReference type="EMBL" id="KPV44090.1"/>
    </source>
</evidence>
<dbReference type="AlphaFoldDB" id="A0A0P9GSP0"/>
<accession>A0A0P9GSP0</accession>
<proteinExistence type="predicted"/>
<keyword evidence="2" id="KW-1185">Reference proteome</keyword>
<gene>
    <name evidence="1" type="ORF">AN477_08405</name>
</gene>
<name>A0A0P9GSP0_9BACL</name>